<keyword evidence="3" id="KW-0547">Nucleotide-binding</keyword>
<dbReference type="EMBL" id="BRVS01000002">
    <property type="protein sequence ID" value="GLB66162.1"/>
    <property type="molecule type" value="Genomic_DNA"/>
</dbReference>
<protein>
    <submittedName>
        <fullName evidence="11">ABC transporter</fullName>
    </submittedName>
</protein>
<dbReference type="InterPro" id="IPR011527">
    <property type="entry name" value="ABC1_TM_dom"/>
</dbReference>
<keyword evidence="12" id="KW-1185">Reference proteome</keyword>
<comment type="subcellular location">
    <subcellularLocation>
        <location evidence="1">Cell membrane</location>
        <topology evidence="1">Multi-pass membrane protein</topology>
    </subcellularLocation>
</comment>
<evidence type="ECO:0000313" key="11">
    <source>
        <dbReference type="EMBL" id="GLB66162.1"/>
    </source>
</evidence>
<dbReference type="NCBIfam" id="TIGR02857">
    <property type="entry name" value="CydD"/>
    <property type="match status" value="1"/>
</dbReference>
<dbReference type="PROSITE" id="PS50929">
    <property type="entry name" value="ABC_TM1F"/>
    <property type="match status" value="2"/>
</dbReference>
<evidence type="ECO:0000259" key="10">
    <source>
        <dbReference type="PROSITE" id="PS50929"/>
    </source>
</evidence>
<feature type="domain" description="ABC transporter" evidence="9">
    <location>
        <begin position="349"/>
        <end position="575"/>
    </location>
</feature>
<gene>
    <name evidence="11" type="ORF">AHIS1636_06010</name>
</gene>
<evidence type="ECO:0000256" key="7">
    <source>
        <dbReference type="SAM" id="MobiDB-lite"/>
    </source>
</evidence>
<feature type="transmembrane region" description="Helical" evidence="8">
    <location>
        <begin position="780"/>
        <end position="799"/>
    </location>
</feature>
<dbReference type="RefSeq" id="WP_264794332.1">
    <property type="nucleotide sequence ID" value="NZ_BRVS01000002.1"/>
</dbReference>
<dbReference type="InterPro" id="IPR027417">
    <property type="entry name" value="P-loop_NTPase"/>
</dbReference>
<evidence type="ECO:0000256" key="6">
    <source>
        <dbReference type="ARBA" id="ARBA00023136"/>
    </source>
</evidence>
<feature type="transmembrane region" description="Helical" evidence="8">
    <location>
        <begin position="130"/>
        <end position="149"/>
    </location>
</feature>
<dbReference type="Gene3D" id="1.20.1560.10">
    <property type="entry name" value="ABC transporter type 1, transmembrane domain"/>
    <property type="match status" value="2"/>
</dbReference>
<evidence type="ECO:0000313" key="12">
    <source>
        <dbReference type="Proteomes" id="UP001209654"/>
    </source>
</evidence>
<evidence type="ECO:0000256" key="2">
    <source>
        <dbReference type="ARBA" id="ARBA00022692"/>
    </source>
</evidence>
<evidence type="ECO:0000256" key="1">
    <source>
        <dbReference type="ARBA" id="ARBA00004651"/>
    </source>
</evidence>
<keyword evidence="5 8" id="KW-1133">Transmembrane helix</keyword>
<dbReference type="InterPro" id="IPR036640">
    <property type="entry name" value="ABC1_TM_sf"/>
</dbReference>
<feature type="domain" description="ABC transmembrane type-1" evidence="10">
    <location>
        <begin position="638"/>
        <end position="915"/>
    </location>
</feature>
<dbReference type="InterPro" id="IPR017871">
    <property type="entry name" value="ABC_transporter-like_CS"/>
</dbReference>
<evidence type="ECO:0000256" key="8">
    <source>
        <dbReference type="SAM" id="Phobius"/>
    </source>
</evidence>
<evidence type="ECO:0000259" key="9">
    <source>
        <dbReference type="PROSITE" id="PS50893"/>
    </source>
</evidence>
<accession>A0ABQ5MQ96</accession>
<feature type="compositionally biased region" description="Low complexity" evidence="7">
    <location>
        <begin position="936"/>
        <end position="951"/>
    </location>
</feature>
<feature type="transmembrane region" description="Helical" evidence="8">
    <location>
        <begin position="235"/>
        <end position="260"/>
    </location>
</feature>
<feature type="transmembrane region" description="Helical" evidence="8">
    <location>
        <begin position="888"/>
        <end position="910"/>
    </location>
</feature>
<feature type="transmembrane region" description="Helical" evidence="8">
    <location>
        <begin position="753"/>
        <end position="774"/>
    </location>
</feature>
<dbReference type="Pfam" id="PF00005">
    <property type="entry name" value="ABC_tran"/>
    <property type="match status" value="2"/>
</dbReference>
<dbReference type="InterPro" id="IPR014216">
    <property type="entry name" value="ABC_transptr_CydD"/>
</dbReference>
<feature type="transmembrane region" description="Helical" evidence="8">
    <location>
        <begin position="861"/>
        <end position="882"/>
    </location>
</feature>
<feature type="domain" description="ABC transporter" evidence="9">
    <location>
        <begin position="964"/>
        <end position="1183"/>
    </location>
</feature>
<dbReference type="InterPro" id="IPR003593">
    <property type="entry name" value="AAA+_ATPase"/>
</dbReference>
<proteinExistence type="predicted"/>
<dbReference type="CDD" id="cd18584">
    <property type="entry name" value="ABC_6TM_AarD_CydD"/>
    <property type="match status" value="1"/>
</dbReference>
<dbReference type="SUPFAM" id="SSF52540">
    <property type="entry name" value="P-loop containing nucleoside triphosphate hydrolases"/>
    <property type="match status" value="2"/>
</dbReference>
<feature type="domain" description="ABC transmembrane type-1" evidence="10">
    <location>
        <begin position="17"/>
        <end position="292"/>
    </location>
</feature>
<feature type="transmembrane region" description="Helical" evidence="8">
    <location>
        <begin position="156"/>
        <end position="175"/>
    </location>
</feature>
<dbReference type="PANTHER" id="PTHR24221:SF654">
    <property type="entry name" value="ATP-BINDING CASSETTE SUB-FAMILY B MEMBER 6"/>
    <property type="match status" value="1"/>
</dbReference>
<dbReference type="CDD" id="cd03228">
    <property type="entry name" value="ABCC_MRP_Like"/>
    <property type="match status" value="1"/>
</dbReference>
<dbReference type="Gene3D" id="3.40.50.300">
    <property type="entry name" value="P-loop containing nucleotide triphosphate hydrolases"/>
    <property type="match status" value="2"/>
</dbReference>
<feature type="transmembrane region" description="Helical" evidence="8">
    <location>
        <begin position="637"/>
        <end position="665"/>
    </location>
</feature>
<dbReference type="Pfam" id="PF00664">
    <property type="entry name" value="ABC_membrane"/>
    <property type="match status" value="1"/>
</dbReference>
<evidence type="ECO:0000256" key="3">
    <source>
        <dbReference type="ARBA" id="ARBA00022741"/>
    </source>
</evidence>
<feature type="region of interest" description="Disordered" evidence="7">
    <location>
        <begin position="552"/>
        <end position="617"/>
    </location>
</feature>
<sequence length="1183" mass="121154">MKPLLPVGAAGKRALYLLGVLAAAKAAGLVLLAQAVAAGVAGLAGGGPDWNAVVAEAAAGALLRAVAAWGQEVLSQRAVAGVKAQLRAALAERVINDGGATGAGGSPGSGALSVLATRGLDALDDYYAKFLPALVGCAVVPLLVGLRILGADFTSALVVLLTVPLVPVFMVLIGLHTEDRTSQAAQALQRLSDQLVELARGLPVLVGLGRASAQTRALADMAAAYRSRTMDTLRVAFMSSLALELISTISVAVVAVFIGVRLVHGEMGLEAGLLALILAPECFQPLRDLGTAHHASEDGLESLKRSNAVLHAPAGRPLVAADEGAALTRAAGQSRPGLTAAPLPGTSDLQVGGLSVRYPDRELPAVERLGFTVPAGSIALLAGPSGSGKTTVLEVLAGLRQDGPQAAVSGTVSGVDRDGIAWIPQHPVAAEETVAAEIALYSGLHGQAAREAAVEVLAEVNAAHLIDARTGELSPGELRRLAVARALARIGHVPGVSVLLADEPTAHVDDASARAIERTLACLRGRVTTVLVAHDPQTARLADLIVPVDPARGGAESGVRGARPKAGPSPAGRKGAAGYEGALPADGPRESAAQEPAWQPGAAVRPASGGHDGASSERPRVPLWRNLAMLQPWSRRFVAALFLGLGATLFGVALTALSGWLIVRASEQPPILHLMTAIVGVRFFGIGRAVLRYHERLRLHDAVFAATDRLRIRLWNGLQQRPAGWRKLARGGEALEKLVGDVDELRDVAPRAVFAPLVGLLTAAASCIATWLLMPAGLGWQVLLAAAGLGLAPAVTRWADRSGQAASVELKGRTLRAFTRLLQAAPDLAPNRAAGPLLARARELEAQTTAVLRRGAWAQGLGQAIIVLACSLSALAMIGSAGGTDPGAAAVVILMQLALVEPFVAVNAAAHQWGAWRELGGRVLPELGSADQQPLPGRTAPQAAQAGAAAGARPEAAGGPVASLQLRGAGYAYPGQAEPVFTGLELDLAPGDWLAVTGPSGSGKSTLLGVLLGFLPLCRGDYLVNGAPVEAGAGLAGRIAWTPQEAHLFNSSLRANLLLARERGNPPSDAEMRAALAAVGLADFTAALPQGLDTRLGPDGHFLSGGQRQRVAVARALLTEADAVLLDEPTAHLDPESAASLLADLRTALAGKAVVMVTHDPNEAAACPRILELGTAAEAAVLR</sequence>
<reference evidence="11 12" key="1">
    <citation type="journal article" date="2023" name="Int. J. Syst. Evol. Microbiol.">
        <title>Arthrobacter mangrovi sp. nov., an actinobacterium isolated from the rhizosphere of a mangrove.</title>
        <authorList>
            <person name="Hamada M."/>
            <person name="Saitou S."/>
            <person name="Enomoto N."/>
            <person name="Nanri K."/>
            <person name="Hidaka K."/>
            <person name="Miura T."/>
            <person name="Tamura T."/>
        </authorList>
    </citation>
    <scope>NUCLEOTIDE SEQUENCE [LARGE SCALE GENOMIC DNA]</scope>
    <source>
        <strain evidence="11 12">NBRC 112813</strain>
    </source>
</reference>
<dbReference type="PROSITE" id="PS00211">
    <property type="entry name" value="ABC_TRANSPORTER_1"/>
    <property type="match status" value="2"/>
</dbReference>
<keyword evidence="6 8" id="KW-0472">Membrane</keyword>
<dbReference type="InterPro" id="IPR039421">
    <property type="entry name" value="Type_1_exporter"/>
</dbReference>
<dbReference type="InterPro" id="IPR014223">
    <property type="entry name" value="ABC_CydC/D"/>
</dbReference>
<dbReference type="SUPFAM" id="SSF90123">
    <property type="entry name" value="ABC transporter transmembrane region"/>
    <property type="match status" value="2"/>
</dbReference>
<dbReference type="SMART" id="SM00382">
    <property type="entry name" value="AAA"/>
    <property type="match status" value="2"/>
</dbReference>
<dbReference type="NCBIfam" id="TIGR02868">
    <property type="entry name" value="CydC"/>
    <property type="match status" value="1"/>
</dbReference>
<organism evidence="11 12">
    <name type="scientific">Arthrobacter mangrovi</name>
    <dbReference type="NCBI Taxonomy" id="2966350"/>
    <lineage>
        <taxon>Bacteria</taxon>
        <taxon>Bacillati</taxon>
        <taxon>Actinomycetota</taxon>
        <taxon>Actinomycetes</taxon>
        <taxon>Micrococcales</taxon>
        <taxon>Micrococcaceae</taxon>
        <taxon>Arthrobacter</taxon>
    </lineage>
</organism>
<dbReference type="InterPro" id="IPR003439">
    <property type="entry name" value="ABC_transporter-like_ATP-bd"/>
</dbReference>
<dbReference type="PROSITE" id="PS50893">
    <property type="entry name" value="ABC_TRANSPORTER_2"/>
    <property type="match status" value="2"/>
</dbReference>
<keyword evidence="2 8" id="KW-0812">Transmembrane</keyword>
<evidence type="ECO:0000256" key="4">
    <source>
        <dbReference type="ARBA" id="ARBA00022840"/>
    </source>
</evidence>
<feature type="region of interest" description="Disordered" evidence="7">
    <location>
        <begin position="927"/>
        <end position="951"/>
    </location>
</feature>
<name>A0ABQ5MQ96_9MICC</name>
<evidence type="ECO:0000256" key="5">
    <source>
        <dbReference type="ARBA" id="ARBA00022989"/>
    </source>
</evidence>
<keyword evidence="4" id="KW-0067">ATP-binding</keyword>
<dbReference type="PANTHER" id="PTHR24221">
    <property type="entry name" value="ATP-BINDING CASSETTE SUB-FAMILY B"/>
    <property type="match status" value="1"/>
</dbReference>
<comment type="caution">
    <text evidence="11">The sequence shown here is derived from an EMBL/GenBank/DDBJ whole genome shotgun (WGS) entry which is preliminary data.</text>
</comment>
<dbReference type="Proteomes" id="UP001209654">
    <property type="component" value="Unassembled WGS sequence"/>
</dbReference>